<feature type="signal peptide" evidence="1">
    <location>
        <begin position="1"/>
        <end position="24"/>
    </location>
</feature>
<evidence type="ECO:0008006" key="4">
    <source>
        <dbReference type="Google" id="ProtNLM"/>
    </source>
</evidence>
<evidence type="ECO:0000313" key="3">
    <source>
        <dbReference type="Proteomes" id="UP000198683"/>
    </source>
</evidence>
<dbReference type="Proteomes" id="UP000198683">
    <property type="component" value="Unassembled WGS sequence"/>
</dbReference>
<dbReference type="PROSITE" id="PS51257">
    <property type="entry name" value="PROKAR_LIPOPROTEIN"/>
    <property type="match status" value="1"/>
</dbReference>
<feature type="chain" id="PRO_5038774361" description="Lipoprotein" evidence="1">
    <location>
        <begin position="25"/>
        <end position="149"/>
    </location>
</feature>
<accession>A0A1G8U9K1</accession>
<organism evidence="2 3">
    <name type="scientific">Nonomuraea maritima</name>
    <dbReference type="NCBI Taxonomy" id="683260"/>
    <lineage>
        <taxon>Bacteria</taxon>
        <taxon>Bacillati</taxon>
        <taxon>Actinomycetota</taxon>
        <taxon>Actinomycetes</taxon>
        <taxon>Streptosporangiales</taxon>
        <taxon>Streptosporangiaceae</taxon>
        <taxon>Nonomuraea</taxon>
    </lineage>
</organism>
<evidence type="ECO:0000313" key="2">
    <source>
        <dbReference type="EMBL" id="SDJ50407.1"/>
    </source>
</evidence>
<reference evidence="2 3" key="1">
    <citation type="submission" date="2016-10" db="EMBL/GenBank/DDBJ databases">
        <authorList>
            <person name="de Groot N.N."/>
        </authorList>
    </citation>
    <scope>NUCLEOTIDE SEQUENCE [LARGE SCALE GENOMIC DNA]</scope>
    <source>
        <strain evidence="2 3">CGMCC 4.5681</strain>
    </source>
</reference>
<dbReference type="EMBL" id="FNFB01000002">
    <property type="protein sequence ID" value="SDJ50407.1"/>
    <property type="molecule type" value="Genomic_DNA"/>
</dbReference>
<proteinExistence type="predicted"/>
<keyword evidence="1" id="KW-0732">Signal</keyword>
<name>A0A1G8U9K1_9ACTN</name>
<sequence length="149" mass="15354">MTSVRLGALAVSALVLVTACTGSGTDTGPTAAQAGKTLEAHITQLMSRSGLRDVEVTDPGGKDLPCADGGTKRTYGARSTFEGGGEGLVLEMTGRLTSTWGYKVDMAAATTARKTVFKLPPSRTTITVDVPSEYEVTVVGETDCVPARG</sequence>
<dbReference type="AlphaFoldDB" id="A0A1G8U9K1"/>
<evidence type="ECO:0000256" key="1">
    <source>
        <dbReference type="SAM" id="SignalP"/>
    </source>
</evidence>
<keyword evidence="3" id="KW-1185">Reference proteome</keyword>
<gene>
    <name evidence="2" type="ORF">SAMN05421874_10222</name>
</gene>
<protein>
    <recommendedName>
        <fullName evidence="4">Lipoprotein</fullName>
    </recommendedName>
</protein>